<dbReference type="Gene3D" id="1.25.40.10">
    <property type="entry name" value="Tetratricopeptide repeat domain"/>
    <property type="match status" value="1"/>
</dbReference>
<dbReference type="SUPFAM" id="SSF48452">
    <property type="entry name" value="TPR-like"/>
    <property type="match status" value="1"/>
</dbReference>
<accession>A0A4S2B166</accession>
<dbReference type="Pfam" id="PF07980">
    <property type="entry name" value="SusD_RagB"/>
    <property type="match status" value="1"/>
</dbReference>
<gene>
    <name evidence="7" type="ORF">E5355_07195</name>
</gene>
<feature type="domain" description="RagB/SusD" evidence="6">
    <location>
        <begin position="47"/>
        <end position="214"/>
    </location>
</feature>
<name>A0A4S2B166_9BACE</name>
<keyword evidence="5" id="KW-0998">Cell outer membrane</keyword>
<dbReference type="RefSeq" id="WP_136009775.1">
    <property type="nucleotide sequence ID" value="NZ_SRYZ01000011.1"/>
</dbReference>
<keyword evidence="3" id="KW-0732">Signal</keyword>
<dbReference type="EMBL" id="SRYZ01000011">
    <property type="protein sequence ID" value="TGY07212.1"/>
    <property type="molecule type" value="Genomic_DNA"/>
</dbReference>
<dbReference type="AlphaFoldDB" id="A0A4S2B166"/>
<dbReference type="GO" id="GO:0009279">
    <property type="term" value="C:cell outer membrane"/>
    <property type="evidence" value="ECO:0007669"/>
    <property type="project" value="UniProtKB-SubCell"/>
</dbReference>
<comment type="caution">
    <text evidence="7">The sequence shown here is derived from an EMBL/GenBank/DDBJ whole genome shotgun (WGS) entry which is preliminary data.</text>
</comment>
<evidence type="ECO:0000313" key="8">
    <source>
        <dbReference type="Proteomes" id="UP000310532"/>
    </source>
</evidence>
<organism evidence="7 8">
    <name type="scientific">Bacteroides muris</name>
    <name type="common">ex Afrizal et al. 2022</name>
    <dbReference type="NCBI Taxonomy" id="2516960"/>
    <lineage>
        <taxon>Bacteria</taxon>
        <taxon>Pseudomonadati</taxon>
        <taxon>Bacteroidota</taxon>
        <taxon>Bacteroidia</taxon>
        <taxon>Bacteroidales</taxon>
        <taxon>Bacteroidaceae</taxon>
        <taxon>Bacteroides</taxon>
    </lineage>
</organism>
<dbReference type="Gene3D" id="1.25.40.390">
    <property type="match status" value="1"/>
</dbReference>
<evidence type="ECO:0000256" key="1">
    <source>
        <dbReference type="ARBA" id="ARBA00004442"/>
    </source>
</evidence>
<reference evidence="7 8" key="1">
    <citation type="submission" date="2019-04" db="EMBL/GenBank/DDBJ databases">
        <title>Microbes associate with the intestines of laboratory mice.</title>
        <authorList>
            <person name="Navarre W."/>
            <person name="Wong E."/>
            <person name="Huang K."/>
            <person name="Tropini C."/>
            <person name="Ng K."/>
            <person name="Yu B."/>
        </authorList>
    </citation>
    <scope>NUCLEOTIDE SEQUENCE [LARGE SCALE GENOMIC DNA]</scope>
    <source>
        <strain evidence="7 8">NM69_E16B</strain>
    </source>
</reference>
<protein>
    <submittedName>
        <fullName evidence="7">RagB/SusD family nutrient uptake outer membrane protein</fullName>
    </submittedName>
</protein>
<comment type="subcellular location">
    <subcellularLocation>
        <location evidence="1">Cell outer membrane</location>
    </subcellularLocation>
</comment>
<evidence type="ECO:0000256" key="5">
    <source>
        <dbReference type="ARBA" id="ARBA00023237"/>
    </source>
</evidence>
<evidence type="ECO:0000256" key="3">
    <source>
        <dbReference type="ARBA" id="ARBA00022729"/>
    </source>
</evidence>
<evidence type="ECO:0000256" key="4">
    <source>
        <dbReference type="ARBA" id="ARBA00023136"/>
    </source>
</evidence>
<comment type="similarity">
    <text evidence="2">Belongs to the SusD family.</text>
</comment>
<proteinExistence type="inferred from homology"/>
<evidence type="ECO:0000259" key="6">
    <source>
        <dbReference type="Pfam" id="PF07980"/>
    </source>
</evidence>
<dbReference type="Gene3D" id="1.10.3780.10">
    <property type="entry name" value="SusD-like"/>
    <property type="match status" value="1"/>
</dbReference>
<dbReference type="InterPro" id="IPR012944">
    <property type="entry name" value="SusD_RagB_dom"/>
</dbReference>
<sequence length="214" mass="24582">MTKLARIIFLLPGYRMAWSYYHTFEKGDYRLTRIYGEYTDTSGKQHSEELDKTDGSLRVGAVPGKYTIDGMIGDKGMCDVVVFRFSDVKTLYAEAVVRNSNSVNAMAKEYLNEIRTKHGKLPAFTDDEIGTVDKYLDKLLEERGHEFYMEGVRRQDLIRHGRYVEMAIKKNEYAGHSIENVKRMEGDKYVYELLPIPVATIRDGQGKIVQNPGF</sequence>
<evidence type="ECO:0000313" key="7">
    <source>
        <dbReference type="EMBL" id="TGY07212.1"/>
    </source>
</evidence>
<dbReference type="InterPro" id="IPR011990">
    <property type="entry name" value="TPR-like_helical_dom_sf"/>
</dbReference>
<keyword evidence="8" id="KW-1185">Reference proteome</keyword>
<dbReference type="Proteomes" id="UP000310532">
    <property type="component" value="Unassembled WGS sequence"/>
</dbReference>
<keyword evidence="4" id="KW-0472">Membrane</keyword>
<evidence type="ECO:0000256" key="2">
    <source>
        <dbReference type="ARBA" id="ARBA00006275"/>
    </source>
</evidence>